<dbReference type="AlphaFoldDB" id="A0A1V1NZR9"/>
<reference evidence="2" key="1">
    <citation type="submission" date="2012-11" db="EMBL/GenBank/DDBJ databases">
        <authorList>
            <person name="Lucero-Rivera Y.E."/>
            <person name="Tovar-Ramirez D."/>
        </authorList>
    </citation>
    <scope>NUCLEOTIDE SEQUENCE [LARGE SCALE GENOMIC DNA]</scope>
    <source>
        <strain evidence="2">Araruama</strain>
    </source>
</reference>
<gene>
    <name evidence="1" type="ORF">OMM_04755</name>
</gene>
<sequence length="297" mass="34348">MEQIEISQLDLRFESYRLKNLAAEKELLVSILENGIQEPLKGLYYDKNQILLDGFKRLRCAQKLNIHMVPYQILSEDAVMGIINFLRLSNTKKLSIVEEAKLIDELKSVYKMTTKDIAAMLDKSKAWVSVRSGILKEISNETMDRIMNGQFPLYAYMYILRPFIRINKIKTKEIDNFINLLSGKELSIREIKILAKGYFSGTAEFREQIKSGNIEWALNHLKEKEPGTNLNTMEQRILKDLEITQKYMQQVTLKIQGGQFKDKSFYAQANLLSGGILKQIDAFQKAIRILHDRSSKT</sequence>
<proteinExistence type="predicted"/>
<dbReference type="SUPFAM" id="SSF110849">
    <property type="entry name" value="ParB/Sulfiredoxin"/>
    <property type="match status" value="1"/>
</dbReference>
<dbReference type="EMBL" id="ATBP01001069">
    <property type="protein sequence ID" value="ETR68109.1"/>
    <property type="molecule type" value="Genomic_DNA"/>
</dbReference>
<dbReference type="Gene3D" id="3.90.1530.10">
    <property type="entry name" value="Conserved hypothetical protein from pyrococcus furiosus pfu- 392566-001, ParB domain"/>
    <property type="match status" value="1"/>
</dbReference>
<dbReference type="SUPFAM" id="SSF109709">
    <property type="entry name" value="KorB DNA-binding domain-like"/>
    <property type="match status" value="1"/>
</dbReference>
<dbReference type="Gene3D" id="1.10.10.2830">
    <property type="match status" value="1"/>
</dbReference>
<organism evidence="1 2">
    <name type="scientific">Candidatus Magnetoglobus multicellularis str. Araruama</name>
    <dbReference type="NCBI Taxonomy" id="890399"/>
    <lineage>
        <taxon>Bacteria</taxon>
        <taxon>Pseudomonadati</taxon>
        <taxon>Thermodesulfobacteriota</taxon>
        <taxon>Desulfobacteria</taxon>
        <taxon>Desulfobacterales</taxon>
        <taxon>Desulfobacteraceae</taxon>
        <taxon>Candidatus Magnetoglobus</taxon>
    </lineage>
</organism>
<dbReference type="InterPro" id="IPR036086">
    <property type="entry name" value="ParB/Sulfiredoxin_sf"/>
</dbReference>
<name>A0A1V1NZR9_9BACT</name>
<accession>A0A1V1NZR9</accession>
<evidence type="ECO:0000313" key="1">
    <source>
        <dbReference type="EMBL" id="ETR68109.1"/>
    </source>
</evidence>
<evidence type="ECO:0000313" key="2">
    <source>
        <dbReference type="Proteomes" id="UP000189670"/>
    </source>
</evidence>
<comment type="caution">
    <text evidence="1">The sequence shown here is derived from an EMBL/GenBank/DDBJ whole genome shotgun (WGS) entry which is preliminary data.</text>
</comment>
<protein>
    <submittedName>
        <fullName evidence="1">Putative ParB-like family protein</fullName>
    </submittedName>
</protein>
<dbReference type="Proteomes" id="UP000189670">
    <property type="component" value="Unassembled WGS sequence"/>
</dbReference>